<sequence length="104" mass="11837">MCPTISAVFDVSKALVLRLNACQHFSLSPIRLFLQFIFQYNSQSSRNNPLLLLKKASREEGGWATSLIALSQLINRLDRRREISREKKSTVKEEQEQGRDAADG</sequence>
<reference evidence="2 3" key="1">
    <citation type="journal article" date="2024" name="Ann. Entomol. Soc. Am.">
        <title>Genomic analyses of the southern and eastern yellowjacket wasps (Hymenoptera: Vespidae) reveal evolutionary signatures of social life.</title>
        <authorList>
            <person name="Catto M.A."/>
            <person name="Caine P.B."/>
            <person name="Orr S.E."/>
            <person name="Hunt B.G."/>
            <person name="Goodisman M.A.D."/>
        </authorList>
    </citation>
    <scope>NUCLEOTIDE SEQUENCE [LARGE SCALE GENOMIC DNA]</scope>
    <source>
        <strain evidence="2">233</strain>
        <tissue evidence="2">Head and thorax</tissue>
    </source>
</reference>
<proteinExistence type="predicted"/>
<evidence type="ECO:0000313" key="3">
    <source>
        <dbReference type="Proteomes" id="UP001607302"/>
    </source>
</evidence>
<dbReference type="AlphaFoldDB" id="A0ABD2B2U5"/>
<organism evidence="2 3">
    <name type="scientific">Vespula squamosa</name>
    <name type="common">Southern yellow jacket</name>
    <name type="synonym">Wasp</name>
    <dbReference type="NCBI Taxonomy" id="30214"/>
    <lineage>
        <taxon>Eukaryota</taxon>
        <taxon>Metazoa</taxon>
        <taxon>Ecdysozoa</taxon>
        <taxon>Arthropoda</taxon>
        <taxon>Hexapoda</taxon>
        <taxon>Insecta</taxon>
        <taxon>Pterygota</taxon>
        <taxon>Neoptera</taxon>
        <taxon>Endopterygota</taxon>
        <taxon>Hymenoptera</taxon>
        <taxon>Apocrita</taxon>
        <taxon>Aculeata</taxon>
        <taxon>Vespoidea</taxon>
        <taxon>Vespidae</taxon>
        <taxon>Vespinae</taxon>
        <taxon>Vespula</taxon>
    </lineage>
</organism>
<name>A0ABD2B2U5_VESSQ</name>
<keyword evidence="3" id="KW-1185">Reference proteome</keyword>
<accession>A0ABD2B2U5</accession>
<comment type="caution">
    <text evidence="2">The sequence shown here is derived from an EMBL/GenBank/DDBJ whole genome shotgun (WGS) entry which is preliminary data.</text>
</comment>
<dbReference type="Proteomes" id="UP001607302">
    <property type="component" value="Unassembled WGS sequence"/>
</dbReference>
<dbReference type="EMBL" id="JAUDFV010000133">
    <property type="protein sequence ID" value="KAL2727035.1"/>
    <property type="molecule type" value="Genomic_DNA"/>
</dbReference>
<feature type="region of interest" description="Disordered" evidence="1">
    <location>
        <begin position="84"/>
        <end position="104"/>
    </location>
</feature>
<evidence type="ECO:0000313" key="2">
    <source>
        <dbReference type="EMBL" id="KAL2727035.1"/>
    </source>
</evidence>
<gene>
    <name evidence="2" type="ORF">V1478_007313</name>
</gene>
<evidence type="ECO:0000256" key="1">
    <source>
        <dbReference type="SAM" id="MobiDB-lite"/>
    </source>
</evidence>
<protein>
    <submittedName>
        <fullName evidence="2">Uncharacterized protein</fullName>
    </submittedName>
</protein>